<keyword evidence="2" id="KW-0812">Transmembrane</keyword>
<dbReference type="EMBL" id="QXFT01001431">
    <property type="protein sequence ID" value="KAE9318868.1"/>
    <property type="molecule type" value="Genomic_DNA"/>
</dbReference>
<dbReference type="InterPro" id="IPR052776">
    <property type="entry name" value="Chloro_ReproSupport/MetalTrans"/>
</dbReference>
<feature type="transmembrane region" description="Helical" evidence="2">
    <location>
        <begin position="118"/>
        <end position="135"/>
    </location>
</feature>
<keyword evidence="2" id="KW-0472">Membrane</keyword>
<name>A0A6A4E397_9STRA</name>
<accession>A0A6A4E397</accession>
<feature type="non-terminal residue" evidence="3">
    <location>
        <position position="351"/>
    </location>
</feature>
<proteinExistence type="predicted"/>
<evidence type="ECO:0000313" key="4">
    <source>
        <dbReference type="Proteomes" id="UP000434957"/>
    </source>
</evidence>
<sequence length="351" mass="36773">MVVTTQFASTKELQLPIQDITMAAVISTATRLLTEADSSLEHASVGRISSTGLLLGIVHVLTGPDHLSALAAMATGGSFKAFALGVRWGCGHSIGLLIMAGIFFAAGQTIDLDAVGGYLNYVVGVFMIALGVWTGRSIYRKYHQALDEEKAGHPSCDDLESNFDSNGSYVDSAATQPTVVEFNPEPKRVETAVTSTSCSASRGRVENSPSSSFFLVVNSKVGNESTEGNGPSTPMMALSPKSDDVPEESKTYTGKYCSNLSFENPMMQRIAALCVGIVHGIAGPGGILGVLPAVVLNNWGKSIAYLGSFCGASILTMGVFAAVYGEVTCRLGGSSPKMDFRVGMCSSAFSF</sequence>
<evidence type="ECO:0000313" key="3">
    <source>
        <dbReference type="EMBL" id="KAE9318868.1"/>
    </source>
</evidence>
<keyword evidence="4" id="KW-1185">Reference proteome</keyword>
<organism evidence="3 4">
    <name type="scientific">Phytophthora rubi</name>
    <dbReference type="NCBI Taxonomy" id="129364"/>
    <lineage>
        <taxon>Eukaryota</taxon>
        <taxon>Sar</taxon>
        <taxon>Stramenopiles</taxon>
        <taxon>Oomycota</taxon>
        <taxon>Peronosporomycetes</taxon>
        <taxon>Peronosporales</taxon>
        <taxon>Peronosporaceae</taxon>
        <taxon>Phytophthora</taxon>
    </lineage>
</organism>
<keyword evidence="2" id="KW-1133">Transmembrane helix</keyword>
<gene>
    <name evidence="3" type="ORF">PR003_g18133</name>
</gene>
<feature type="compositionally biased region" description="Polar residues" evidence="1">
    <location>
        <begin position="223"/>
        <end position="232"/>
    </location>
</feature>
<feature type="region of interest" description="Disordered" evidence="1">
    <location>
        <begin position="223"/>
        <end position="246"/>
    </location>
</feature>
<feature type="transmembrane region" description="Helical" evidence="2">
    <location>
        <begin position="88"/>
        <end position="106"/>
    </location>
</feature>
<dbReference type="PANTHER" id="PTHR33876">
    <property type="entry name" value="UNNAMED PRODUCT"/>
    <property type="match status" value="1"/>
</dbReference>
<protein>
    <submittedName>
        <fullName evidence="3">Uncharacterized protein</fullName>
    </submittedName>
</protein>
<evidence type="ECO:0000256" key="1">
    <source>
        <dbReference type="SAM" id="MobiDB-lite"/>
    </source>
</evidence>
<dbReference type="PANTHER" id="PTHR33876:SF4">
    <property type="entry name" value="CHLOROPLAST PROTEIN FOR GROWTH AND FERTILITY 2"/>
    <property type="match status" value="1"/>
</dbReference>
<dbReference type="AlphaFoldDB" id="A0A6A4E397"/>
<comment type="caution">
    <text evidence="3">The sequence shown here is derived from an EMBL/GenBank/DDBJ whole genome shotgun (WGS) entry which is preliminary data.</text>
</comment>
<reference evidence="3 4" key="1">
    <citation type="submission" date="2018-08" db="EMBL/GenBank/DDBJ databases">
        <title>Genomic investigation of the strawberry pathogen Phytophthora fragariae indicates pathogenicity is determined by transcriptional variation in three key races.</title>
        <authorList>
            <person name="Adams T.M."/>
            <person name="Armitage A.D."/>
            <person name="Sobczyk M.K."/>
            <person name="Bates H.J."/>
            <person name="Dunwell J.M."/>
            <person name="Nellist C.F."/>
            <person name="Harrison R.J."/>
        </authorList>
    </citation>
    <scope>NUCLEOTIDE SEQUENCE [LARGE SCALE GENOMIC DNA]</scope>
    <source>
        <strain evidence="3 4">SCRP333</strain>
    </source>
</reference>
<feature type="transmembrane region" description="Helical" evidence="2">
    <location>
        <begin position="303"/>
        <end position="324"/>
    </location>
</feature>
<dbReference type="Proteomes" id="UP000434957">
    <property type="component" value="Unassembled WGS sequence"/>
</dbReference>
<feature type="transmembrane region" description="Helical" evidence="2">
    <location>
        <begin position="270"/>
        <end position="291"/>
    </location>
</feature>
<evidence type="ECO:0000256" key="2">
    <source>
        <dbReference type="SAM" id="Phobius"/>
    </source>
</evidence>